<dbReference type="Pfam" id="PF07865">
    <property type="entry name" value="DUF1652"/>
    <property type="match status" value="1"/>
</dbReference>
<evidence type="ECO:0000313" key="2">
    <source>
        <dbReference type="Proteomes" id="UP000805841"/>
    </source>
</evidence>
<gene>
    <name evidence="1" type="ORF">HAQ05_18440</name>
</gene>
<evidence type="ECO:0000313" key="1">
    <source>
        <dbReference type="EMBL" id="MBD1600669.1"/>
    </source>
</evidence>
<keyword evidence="2" id="KW-1185">Reference proteome</keyword>
<organism evidence="1 2">
    <name type="scientific">Pseudomonas typographi</name>
    <dbReference type="NCBI Taxonomy" id="2715964"/>
    <lineage>
        <taxon>Bacteria</taxon>
        <taxon>Pseudomonadati</taxon>
        <taxon>Pseudomonadota</taxon>
        <taxon>Gammaproteobacteria</taxon>
        <taxon>Pseudomonadales</taxon>
        <taxon>Pseudomonadaceae</taxon>
        <taxon>Pseudomonas</taxon>
    </lineage>
</organism>
<protein>
    <submittedName>
        <fullName evidence="1">DUF1652 domain-containing protein</fullName>
    </submittedName>
</protein>
<sequence>MKTIGLSPLELRNIIEHAFLPLQCVCAQAPDGTLTLRIENPANGRVELEEIGISTDRFASSREINNLVAQLRERLAAARPPQAKRLNHA</sequence>
<dbReference type="Proteomes" id="UP000805841">
    <property type="component" value="Unassembled WGS sequence"/>
</dbReference>
<comment type="caution">
    <text evidence="1">The sequence shown here is derived from an EMBL/GenBank/DDBJ whole genome shotgun (WGS) entry which is preliminary data.</text>
</comment>
<dbReference type="EMBL" id="JAAOCA010000024">
    <property type="protein sequence ID" value="MBD1600669.1"/>
    <property type="molecule type" value="Genomic_DNA"/>
</dbReference>
<accession>A0ABR7Z5S2</accession>
<dbReference type="InterPro" id="IPR012448">
    <property type="entry name" value="DUF1652"/>
</dbReference>
<name>A0ABR7Z5S2_9PSED</name>
<dbReference type="RefSeq" id="WP_190423169.1">
    <property type="nucleotide sequence ID" value="NZ_JAAOCA010000024.1"/>
</dbReference>
<proteinExistence type="predicted"/>
<reference evidence="1 2" key="1">
    <citation type="journal article" date="2020" name="Insects">
        <title>Bacteria Belonging to Pseudomonas typographi sp. nov. from the Bark Beetle Ips typographus Have Genomic Potential to Aid in the Host Ecology.</title>
        <authorList>
            <person name="Peral-Aranega E."/>
            <person name="Saati-Santamaria Z."/>
            <person name="Kolarik M."/>
            <person name="Rivas R."/>
            <person name="Garcia-Fraile P."/>
        </authorList>
    </citation>
    <scope>NUCLEOTIDE SEQUENCE [LARGE SCALE GENOMIC DNA]</scope>
    <source>
        <strain evidence="1 2">CA3A</strain>
    </source>
</reference>